<feature type="region of interest" description="Disordered" evidence="1">
    <location>
        <begin position="59"/>
        <end position="83"/>
    </location>
</feature>
<feature type="compositionally biased region" description="Basic residues" evidence="1">
    <location>
        <begin position="10"/>
        <end position="31"/>
    </location>
</feature>
<evidence type="ECO:0000256" key="1">
    <source>
        <dbReference type="SAM" id="MobiDB-lite"/>
    </source>
</evidence>
<accession>A0A2H1VLS4</accession>
<dbReference type="AlphaFoldDB" id="A0A2H1VLS4"/>
<sequence length="114" mass="12790">MLAKEEKGRVCGRRARVVRRPTRTRPMRTARRASSPQMGPSRADVRPGAAYYLAGYRGSKSRSRNGVVFSQYESDTPSRPALGERKVMCGNNIKNENPTSHAEQRCVKIIVINK</sequence>
<gene>
    <name evidence="2" type="ORF">SFRICE_009763</name>
</gene>
<reference evidence="2" key="1">
    <citation type="submission" date="2016-07" db="EMBL/GenBank/DDBJ databases">
        <authorList>
            <person name="Bretaudeau A."/>
        </authorList>
    </citation>
    <scope>NUCLEOTIDE SEQUENCE</scope>
    <source>
        <strain evidence="2">Rice</strain>
        <tissue evidence="2">Whole body</tissue>
    </source>
</reference>
<dbReference type="EMBL" id="ODYU01002994">
    <property type="protein sequence ID" value="SOQ41194.1"/>
    <property type="molecule type" value="Genomic_DNA"/>
</dbReference>
<name>A0A2H1VLS4_SPOFR</name>
<protein>
    <submittedName>
        <fullName evidence="2">SFRICE_009763</fullName>
    </submittedName>
</protein>
<organism evidence="2">
    <name type="scientific">Spodoptera frugiperda</name>
    <name type="common">Fall armyworm</name>
    <dbReference type="NCBI Taxonomy" id="7108"/>
    <lineage>
        <taxon>Eukaryota</taxon>
        <taxon>Metazoa</taxon>
        <taxon>Ecdysozoa</taxon>
        <taxon>Arthropoda</taxon>
        <taxon>Hexapoda</taxon>
        <taxon>Insecta</taxon>
        <taxon>Pterygota</taxon>
        <taxon>Neoptera</taxon>
        <taxon>Endopterygota</taxon>
        <taxon>Lepidoptera</taxon>
        <taxon>Glossata</taxon>
        <taxon>Ditrysia</taxon>
        <taxon>Noctuoidea</taxon>
        <taxon>Noctuidae</taxon>
        <taxon>Amphipyrinae</taxon>
        <taxon>Spodoptera</taxon>
    </lineage>
</organism>
<feature type="region of interest" description="Disordered" evidence="1">
    <location>
        <begin position="1"/>
        <end position="46"/>
    </location>
</feature>
<evidence type="ECO:0000313" key="2">
    <source>
        <dbReference type="EMBL" id="SOQ41194.1"/>
    </source>
</evidence>
<proteinExistence type="predicted"/>